<feature type="region of interest" description="Disordered" evidence="1">
    <location>
        <begin position="1"/>
        <end position="263"/>
    </location>
</feature>
<dbReference type="RefSeq" id="XP_014659702.1">
    <property type="nucleotide sequence ID" value="XM_014804216.1"/>
</dbReference>
<proteinExistence type="predicted"/>
<feature type="compositionally biased region" description="Low complexity" evidence="1">
    <location>
        <begin position="744"/>
        <end position="754"/>
    </location>
</feature>
<feature type="compositionally biased region" description="Low complexity" evidence="1">
    <location>
        <begin position="683"/>
        <end position="692"/>
    </location>
</feature>
<keyword evidence="3" id="KW-1185">Reference proteome</keyword>
<feature type="compositionally biased region" description="Polar residues" evidence="1">
    <location>
        <begin position="722"/>
        <end position="734"/>
    </location>
</feature>
<dbReference type="Proteomes" id="UP000325008">
    <property type="component" value="Unassembled WGS sequence"/>
</dbReference>
<evidence type="ECO:0000313" key="3">
    <source>
        <dbReference type="Proteomes" id="UP000325008"/>
    </source>
</evidence>
<feature type="compositionally biased region" description="Polar residues" evidence="1">
    <location>
        <begin position="17"/>
        <end position="41"/>
    </location>
</feature>
<organism evidence="2 3">
    <name type="scientific">Pseudozyma antarctica</name>
    <name type="common">Yeast</name>
    <name type="synonym">Candida antarctica</name>
    <dbReference type="NCBI Taxonomy" id="84753"/>
    <lineage>
        <taxon>Eukaryota</taxon>
        <taxon>Fungi</taxon>
        <taxon>Dikarya</taxon>
        <taxon>Basidiomycota</taxon>
        <taxon>Ustilaginomycotina</taxon>
        <taxon>Ustilaginomycetes</taxon>
        <taxon>Ustilaginales</taxon>
        <taxon>Ustilaginaceae</taxon>
        <taxon>Moesziomyces</taxon>
    </lineage>
</organism>
<dbReference type="OrthoDB" id="3351982at2759"/>
<evidence type="ECO:0000313" key="2">
    <source>
        <dbReference type="EMBL" id="SPO42948.1"/>
    </source>
</evidence>
<comment type="caution">
    <text evidence="2">The sequence shown here is derived from an EMBL/GenBank/DDBJ whole genome shotgun (WGS) entry which is preliminary data.</text>
</comment>
<feature type="compositionally biased region" description="Low complexity" evidence="1">
    <location>
        <begin position="88"/>
        <end position="107"/>
    </location>
</feature>
<dbReference type="AlphaFoldDB" id="A0A5C3FEW5"/>
<name>A0A5C3FEW5_PSEA2</name>
<feature type="compositionally biased region" description="Low complexity" evidence="1">
    <location>
        <begin position="777"/>
        <end position="802"/>
    </location>
</feature>
<feature type="region of interest" description="Disordered" evidence="1">
    <location>
        <begin position="683"/>
        <end position="811"/>
    </location>
</feature>
<reference evidence="2" key="1">
    <citation type="submission" date="2018-03" db="EMBL/GenBank/DDBJ databases">
        <authorList>
            <person name="Guldener U."/>
        </authorList>
    </citation>
    <scope>NUCLEOTIDE SEQUENCE [LARGE SCALE GENOMIC DNA]</scope>
    <source>
        <strain evidence="2">ATCC34888</strain>
    </source>
</reference>
<feature type="compositionally biased region" description="Low complexity" evidence="1">
    <location>
        <begin position="179"/>
        <end position="194"/>
    </location>
</feature>
<dbReference type="EMBL" id="OOIQ01000001">
    <property type="protein sequence ID" value="SPO42948.1"/>
    <property type="molecule type" value="Genomic_DNA"/>
</dbReference>
<evidence type="ECO:0000256" key="1">
    <source>
        <dbReference type="SAM" id="MobiDB-lite"/>
    </source>
</evidence>
<accession>A0A5C3FEW5</accession>
<feature type="region of interest" description="Disordered" evidence="1">
    <location>
        <begin position="435"/>
        <end position="481"/>
    </location>
</feature>
<protein>
    <submittedName>
        <fullName evidence="2">Uncharacterized protein</fullName>
    </submittedName>
</protein>
<feature type="compositionally biased region" description="Low complexity" evidence="1">
    <location>
        <begin position="1"/>
        <end position="15"/>
    </location>
</feature>
<feature type="compositionally biased region" description="Polar residues" evidence="1">
    <location>
        <begin position="151"/>
        <end position="165"/>
    </location>
</feature>
<sequence>MAATRARTELAAAAASTPKNDTSLDSSRQAAPTPADASTDNTPARRTTTRTRKLPSRLLPSPSPPPSRPTSLYNAAKHAKGGRDSADPTDASSALSSPTSASAAPTPKTRKPRPPDVEDPLADPDTSLDTSQDLGPGKRKRRPSSMYKPPSTLTSVETPSPATNLAATAAAKAKKKGRSQSPDTSTQTTTASATKLKRRLSKGKFESTPSSLNKTDAAHIHADDSEAELESIRHSSASKRARLDDADDLDLSPPPLLPRDGSARVRMPTHFTQPTFIRGGRVSVSPEASAKRPVTFGIRDFNRPAFHHADAVSGDRHKTPYSAMAVKRSAPAKRSDIMSSSPISAGVAKFESEPGAPLTYVPFPCAARSLGRFHIMRANPFAHEQMDVDDDDEEEDDDENDFHQAMLDADFDFFDSQKADGNATNNLWNVSQRAATEDAAVEDDDTPATTPRSPQSGCDLPSPDSPRCKSEDEAQPLRTDDSGMAFNAVRDSVFVHALPTTQVGADKACQHAGSLTLSLPYTPGVAVSSPQLRARELELDGGAGVRGTGDASSLTQTGTPVLQRRKHAALGGDGAHALAPLKLGAELMERGSSHSATYMQLSPMIEMDSPLLSPGLTLGMHAMHAKGTDLPSPFIMGVDSLPELEHPAALDLAAADGSTTPKTFHPEAMDDAVLPAATTVSTAASQTVEAPSAPKPEPKVAPAKVEKPAARRPALPPPRQIRFTTLDTPSNDATAATLPRGAPQQQQQQQQQQQASTLQQHATSGKVEQATPELVHSSSSSPDSGSDSPSPVSQAGSSGSGEAEVESLLFGPPEKLELHELDSAWNGSKAAALRLTQVRHVDVGASRT</sequence>
<gene>
    <name evidence="2" type="ORF">PSANT_00632</name>
</gene>